<feature type="transmembrane region" description="Helical" evidence="8">
    <location>
        <begin position="328"/>
        <end position="348"/>
    </location>
</feature>
<evidence type="ECO:0000256" key="8">
    <source>
        <dbReference type="RuleBase" id="RU362010"/>
    </source>
</evidence>
<gene>
    <name evidence="8" type="primary">corA</name>
    <name evidence="9" type="ORF">B4O97_04280</name>
</gene>
<keyword evidence="8" id="KW-0406">Ion transport</keyword>
<dbReference type="GO" id="GO:0015087">
    <property type="term" value="F:cobalt ion transmembrane transporter activity"/>
    <property type="evidence" value="ECO:0007669"/>
    <property type="project" value="UniProtKB-UniRule"/>
</dbReference>
<dbReference type="NCBIfam" id="TIGR00383">
    <property type="entry name" value="corA"/>
    <property type="match status" value="1"/>
</dbReference>
<keyword evidence="7 8" id="KW-0472">Membrane</keyword>
<dbReference type="Proteomes" id="UP000192343">
    <property type="component" value="Unassembled WGS sequence"/>
</dbReference>
<dbReference type="InterPro" id="IPR002523">
    <property type="entry name" value="MgTranspt_CorA/ZnTranspt_ZntB"/>
</dbReference>
<dbReference type="Gene3D" id="3.30.460.20">
    <property type="entry name" value="CorA soluble domain-like"/>
    <property type="match status" value="1"/>
</dbReference>
<dbReference type="GO" id="GO:0000287">
    <property type="term" value="F:magnesium ion binding"/>
    <property type="evidence" value="ECO:0007669"/>
    <property type="project" value="TreeGrafter"/>
</dbReference>
<dbReference type="Pfam" id="PF01544">
    <property type="entry name" value="CorA"/>
    <property type="match status" value="1"/>
</dbReference>
<keyword evidence="5 8" id="KW-0812">Transmembrane</keyword>
<evidence type="ECO:0000313" key="10">
    <source>
        <dbReference type="Proteomes" id="UP000192343"/>
    </source>
</evidence>
<evidence type="ECO:0000256" key="7">
    <source>
        <dbReference type="ARBA" id="ARBA00023136"/>
    </source>
</evidence>
<dbReference type="EMBL" id="MWQY01000004">
    <property type="protein sequence ID" value="ORC36849.1"/>
    <property type="molecule type" value="Genomic_DNA"/>
</dbReference>
<evidence type="ECO:0000256" key="4">
    <source>
        <dbReference type="ARBA" id="ARBA00022475"/>
    </source>
</evidence>
<dbReference type="GO" id="GO:0015095">
    <property type="term" value="F:magnesium ion transmembrane transporter activity"/>
    <property type="evidence" value="ECO:0007669"/>
    <property type="project" value="UniProtKB-UniRule"/>
</dbReference>
<keyword evidence="8" id="KW-0460">Magnesium</keyword>
<comment type="similarity">
    <text evidence="2 8">Belongs to the CorA metal ion transporter (MIT) (TC 1.A.35) family.</text>
</comment>
<dbReference type="OrthoDB" id="9803416at2"/>
<keyword evidence="4 8" id="KW-1003">Cell membrane</keyword>
<comment type="caution">
    <text evidence="9">The sequence shown here is derived from an EMBL/GenBank/DDBJ whole genome shotgun (WGS) entry which is preliminary data.</text>
</comment>
<evidence type="ECO:0000256" key="3">
    <source>
        <dbReference type="ARBA" id="ARBA00022448"/>
    </source>
</evidence>
<evidence type="ECO:0000256" key="5">
    <source>
        <dbReference type="ARBA" id="ARBA00022692"/>
    </source>
</evidence>
<organism evidence="9 10">
    <name type="scientific">Marispirochaeta aestuarii</name>
    <dbReference type="NCBI Taxonomy" id="1963862"/>
    <lineage>
        <taxon>Bacteria</taxon>
        <taxon>Pseudomonadati</taxon>
        <taxon>Spirochaetota</taxon>
        <taxon>Spirochaetia</taxon>
        <taxon>Spirochaetales</taxon>
        <taxon>Spirochaetaceae</taxon>
        <taxon>Marispirochaeta</taxon>
    </lineage>
</organism>
<dbReference type="AlphaFoldDB" id="A0A1Y1S1P8"/>
<dbReference type="PANTHER" id="PTHR46494">
    <property type="entry name" value="CORA FAMILY METAL ION TRANSPORTER (EUROFUNG)"/>
    <property type="match status" value="1"/>
</dbReference>
<reference evidence="9 10" key="1">
    <citation type="submission" date="2017-03" db="EMBL/GenBank/DDBJ databases">
        <title>Draft Genome sequence of Marispirochaeta sp. strain JC444.</title>
        <authorList>
            <person name="Shivani Y."/>
            <person name="Subhash Y."/>
            <person name="Sasikala C."/>
            <person name="Ramana C."/>
        </authorList>
    </citation>
    <scope>NUCLEOTIDE SEQUENCE [LARGE SCALE GENOMIC DNA]</scope>
    <source>
        <strain evidence="9 10">JC444</strain>
    </source>
</reference>
<comment type="function">
    <text evidence="8">Mediates influx of magnesium ions.</text>
</comment>
<dbReference type="SUPFAM" id="SSF143865">
    <property type="entry name" value="CorA soluble domain-like"/>
    <property type="match status" value="1"/>
</dbReference>
<dbReference type="CDD" id="cd12828">
    <property type="entry name" value="TmCorA-like_1"/>
    <property type="match status" value="1"/>
</dbReference>
<dbReference type="InterPro" id="IPR045863">
    <property type="entry name" value="CorA_TM1_TM2"/>
</dbReference>
<proteinExistence type="inferred from homology"/>
<dbReference type="SUPFAM" id="SSF144083">
    <property type="entry name" value="Magnesium transport protein CorA, transmembrane region"/>
    <property type="match status" value="1"/>
</dbReference>
<dbReference type="STRING" id="1963862.B4O97_04280"/>
<sequence length="354" mass="40617">MKRFINLFSRRIGTVPGTIIDVPSNGSRPVEMGLFRYNADSVEQRQLAADDSLENLAQENQILWLDIPGVHDSVLLKKVARRFDIHPIAAENIQHTGQRPKADEYEDQLFLLLHMLTWNGEEKTVETEQVSIIAGKGYVISFQEHPGDVFDPVRRRISEGLGRVRRMGADYLSYSLADAVVDNYFLVMEDLQEEFEELEEQVLFEDGPDPSAKVHSLTRELLSLRRAVWPMREAASALMRGQIPAISEEVQIFFRDLYDHIVQIIDWIELMRDSLKGLMDSYQSRVGNSTNAIMRVLTIVATIFIPLTFIVGIYGMNFQRMPELSWPLGYPMVMALMALVALGMLFYFKKKKWL</sequence>
<evidence type="ECO:0000256" key="6">
    <source>
        <dbReference type="ARBA" id="ARBA00022989"/>
    </source>
</evidence>
<dbReference type="InterPro" id="IPR045861">
    <property type="entry name" value="CorA_cytoplasmic_dom"/>
</dbReference>
<dbReference type="RefSeq" id="WP_083048668.1">
    <property type="nucleotide sequence ID" value="NZ_MWQY01000004.1"/>
</dbReference>
<accession>A0A1Y1S1P8</accession>
<evidence type="ECO:0000256" key="2">
    <source>
        <dbReference type="ARBA" id="ARBA00009765"/>
    </source>
</evidence>
<protein>
    <recommendedName>
        <fullName evidence="8">Magnesium transport protein CorA</fullName>
    </recommendedName>
</protein>
<name>A0A1Y1S1P8_9SPIO</name>
<keyword evidence="3 8" id="KW-0813">Transport</keyword>
<keyword evidence="10" id="KW-1185">Reference proteome</keyword>
<dbReference type="InterPro" id="IPR004488">
    <property type="entry name" value="Mg/Co-transport_prot_CorA"/>
</dbReference>
<dbReference type="FunFam" id="1.20.58.340:FF:000012">
    <property type="entry name" value="Magnesium transport protein CorA"/>
    <property type="match status" value="1"/>
</dbReference>
<keyword evidence="6 8" id="KW-1133">Transmembrane helix</keyword>
<dbReference type="PANTHER" id="PTHR46494:SF1">
    <property type="entry name" value="CORA FAMILY METAL ION TRANSPORTER (EUROFUNG)"/>
    <property type="match status" value="1"/>
</dbReference>
<dbReference type="GO" id="GO:0005886">
    <property type="term" value="C:plasma membrane"/>
    <property type="evidence" value="ECO:0007669"/>
    <property type="project" value="UniProtKB-SubCell"/>
</dbReference>
<feature type="transmembrane region" description="Helical" evidence="8">
    <location>
        <begin position="292"/>
        <end position="316"/>
    </location>
</feature>
<evidence type="ECO:0000313" key="9">
    <source>
        <dbReference type="EMBL" id="ORC36849.1"/>
    </source>
</evidence>
<dbReference type="GO" id="GO:0050897">
    <property type="term" value="F:cobalt ion binding"/>
    <property type="evidence" value="ECO:0007669"/>
    <property type="project" value="TreeGrafter"/>
</dbReference>
<comment type="subcellular location">
    <subcellularLocation>
        <location evidence="1">Cell membrane</location>
        <topology evidence="1">Multi-pass membrane protein</topology>
    </subcellularLocation>
    <subcellularLocation>
        <location evidence="8">Membrane</location>
        <topology evidence="8">Multi-pass membrane protein</topology>
    </subcellularLocation>
</comment>
<dbReference type="Gene3D" id="1.20.58.340">
    <property type="entry name" value="Magnesium transport protein CorA, transmembrane region"/>
    <property type="match status" value="2"/>
</dbReference>
<evidence type="ECO:0000256" key="1">
    <source>
        <dbReference type="ARBA" id="ARBA00004651"/>
    </source>
</evidence>